<protein>
    <submittedName>
        <fullName evidence="2">Uncharacterized protein</fullName>
    </submittedName>
</protein>
<organism evidence="2">
    <name type="scientific">Thermodesulfobacterium geofontis</name>
    <dbReference type="NCBI Taxonomy" id="1295609"/>
    <lineage>
        <taxon>Bacteria</taxon>
        <taxon>Pseudomonadati</taxon>
        <taxon>Thermodesulfobacteriota</taxon>
        <taxon>Thermodesulfobacteria</taxon>
        <taxon>Thermodesulfobacteriales</taxon>
        <taxon>Thermodesulfobacteriaceae</taxon>
        <taxon>Thermodesulfobacterium</taxon>
    </lineage>
</organism>
<feature type="region of interest" description="Disordered" evidence="1">
    <location>
        <begin position="32"/>
        <end position="51"/>
    </location>
</feature>
<reference evidence="2" key="1">
    <citation type="journal article" date="2020" name="mSystems">
        <title>Genome- and Community-Level Interaction Insights into Carbon Utilization and Element Cycling Functions of Hydrothermarchaeota in Hydrothermal Sediment.</title>
        <authorList>
            <person name="Zhou Z."/>
            <person name="Liu Y."/>
            <person name="Xu W."/>
            <person name="Pan J."/>
            <person name="Luo Z.H."/>
            <person name="Li M."/>
        </authorList>
    </citation>
    <scope>NUCLEOTIDE SEQUENCE [LARGE SCALE GENOMIC DNA]</scope>
    <source>
        <strain evidence="2">SpSt-106</strain>
    </source>
</reference>
<dbReference type="EMBL" id="DRWR01000068">
    <property type="protein sequence ID" value="HHQ15909.1"/>
    <property type="molecule type" value="Genomic_DNA"/>
</dbReference>
<evidence type="ECO:0000256" key="1">
    <source>
        <dbReference type="SAM" id="MobiDB-lite"/>
    </source>
</evidence>
<sequence>MPRKKSQRLETTLNSLGSDSHTKLLNELLQLIKSHTTTPQKRERKRRHTREPRVGFNLLIPYKLYVQLKNYVELYANKGESMTEIILAGLEKELKERYARKVLPGEAQTCLESKTN</sequence>
<accession>A0A7V5XGA2</accession>
<gene>
    <name evidence="2" type="ORF">ENM15_03720</name>
</gene>
<name>A0A7V5XGA2_9BACT</name>
<dbReference type="AlphaFoldDB" id="A0A7V5XGA2"/>
<proteinExistence type="predicted"/>
<comment type="caution">
    <text evidence="2">The sequence shown here is derived from an EMBL/GenBank/DDBJ whole genome shotgun (WGS) entry which is preliminary data.</text>
</comment>
<evidence type="ECO:0000313" key="2">
    <source>
        <dbReference type="EMBL" id="HHQ15909.1"/>
    </source>
</evidence>